<evidence type="ECO:0000313" key="1">
    <source>
        <dbReference type="EMBL" id="KAK7853856.1"/>
    </source>
</evidence>
<protein>
    <submittedName>
        <fullName evidence="1">Uncharacterized protein</fullName>
    </submittedName>
</protein>
<reference evidence="1 2" key="1">
    <citation type="journal article" date="2018" name="Sci. Data">
        <title>The draft genome sequence of cork oak.</title>
        <authorList>
            <person name="Ramos A.M."/>
            <person name="Usie A."/>
            <person name="Barbosa P."/>
            <person name="Barros P.M."/>
            <person name="Capote T."/>
            <person name="Chaves I."/>
            <person name="Simoes F."/>
            <person name="Abreu I."/>
            <person name="Carrasquinho I."/>
            <person name="Faro C."/>
            <person name="Guimaraes J.B."/>
            <person name="Mendonca D."/>
            <person name="Nobrega F."/>
            <person name="Rodrigues L."/>
            <person name="Saibo N.J.M."/>
            <person name="Varela M.C."/>
            <person name="Egas C."/>
            <person name="Matos J."/>
            <person name="Miguel C.M."/>
            <person name="Oliveira M.M."/>
            <person name="Ricardo C.P."/>
            <person name="Goncalves S."/>
        </authorList>
    </citation>
    <scope>NUCLEOTIDE SEQUENCE [LARGE SCALE GENOMIC DNA]</scope>
    <source>
        <strain evidence="2">cv. HL8</strain>
    </source>
</reference>
<comment type="caution">
    <text evidence="1">The sequence shown here is derived from an EMBL/GenBank/DDBJ whole genome shotgun (WGS) entry which is preliminary data.</text>
</comment>
<dbReference type="EMBL" id="PKMF04000061">
    <property type="protein sequence ID" value="KAK7853856.1"/>
    <property type="molecule type" value="Genomic_DNA"/>
</dbReference>
<evidence type="ECO:0000313" key="2">
    <source>
        <dbReference type="Proteomes" id="UP000237347"/>
    </source>
</evidence>
<keyword evidence="2" id="KW-1185">Reference proteome</keyword>
<sequence>MPGLSCRLPIGLTMFSVWDYREGRKHLDVPGDLGVTCKFESLEGLKGILYISDISTFLLSLFNKGILHCPVNYIFVNGFTSRHILKSHPVTMVPKSPYTNGKNETPRDLKVV</sequence>
<proteinExistence type="predicted"/>
<name>A0AAW0LSA9_QUESU</name>
<accession>A0AAW0LSA9</accession>
<organism evidence="1 2">
    <name type="scientific">Quercus suber</name>
    <name type="common">Cork oak</name>
    <dbReference type="NCBI Taxonomy" id="58331"/>
    <lineage>
        <taxon>Eukaryota</taxon>
        <taxon>Viridiplantae</taxon>
        <taxon>Streptophyta</taxon>
        <taxon>Embryophyta</taxon>
        <taxon>Tracheophyta</taxon>
        <taxon>Spermatophyta</taxon>
        <taxon>Magnoliopsida</taxon>
        <taxon>eudicotyledons</taxon>
        <taxon>Gunneridae</taxon>
        <taxon>Pentapetalae</taxon>
        <taxon>rosids</taxon>
        <taxon>fabids</taxon>
        <taxon>Fagales</taxon>
        <taxon>Fagaceae</taxon>
        <taxon>Quercus</taxon>
    </lineage>
</organism>
<gene>
    <name evidence="1" type="ORF">CFP56_034452</name>
</gene>
<dbReference type="AlphaFoldDB" id="A0AAW0LSA9"/>
<dbReference type="Proteomes" id="UP000237347">
    <property type="component" value="Unassembled WGS sequence"/>
</dbReference>